<accession>A0A428NEY0</accession>
<reference evidence="1 2" key="1">
    <citation type="submission" date="2017-06" db="EMBL/GenBank/DDBJ databases">
        <title>Comparative genomic analysis of Ambrosia Fusariam Clade fungi.</title>
        <authorList>
            <person name="Stajich J.E."/>
            <person name="Carrillo J."/>
            <person name="Kijimoto T."/>
            <person name="Eskalen A."/>
            <person name="O'Donnell K."/>
            <person name="Kasson M."/>
        </authorList>
    </citation>
    <scope>NUCLEOTIDE SEQUENCE [LARGE SCALE GENOMIC DNA]</scope>
    <source>
        <strain evidence="1 2">NRRL62584</strain>
    </source>
</reference>
<protein>
    <submittedName>
        <fullName evidence="1">Uncharacterized protein</fullName>
    </submittedName>
</protein>
<proteinExistence type="predicted"/>
<evidence type="ECO:0000313" key="2">
    <source>
        <dbReference type="Proteomes" id="UP000288168"/>
    </source>
</evidence>
<sequence>MEAMHEAQASLAIHCIRLHVLVKISEPYIRVTERLIRVAVGYVPACDVDIGDPTEVFFSDMLRILR</sequence>
<dbReference type="EMBL" id="NKCI01000652">
    <property type="protein sequence ID" value="RSL39299.1"/>
    <property type="molecule type" value="Genomic_DNA"/>
</dbReference>
<feature type="non-terminal residue" evidence="1">
    <location>
        <position position="66"/>
    </location>
</feature>
<name>A0A428NEY0_9HYPO</name>
<organism evidence="1 2">
    <name type="scientific">Fusarium duplospermum</name>
    <dbReference type="NCBI Taxonomy" id="1325734"/>
    <lineage>
        <taxon>Eukaryota</taxon>
        <taxon>Fungi</taxon>
        <taxon>Dikarya</taxon>
        <taxon>Ascomycota</taxon>
        <taxon>Pezizomycotina</taxon>
        <taxon>Sordariomycetes</taxon>
        <taxon>Hypocreomycetidae</taxon>
        <taxon>Hypocreales</taxon>
        <taxon>Nectriaceae</taxon>
        <taxon>Fusarium</taxon>
        <taxon>Fusarium solani species complex</taxon>
    </lineage>
</organism>
<dbReference type="Proteomes" id="UP000288168">
    <property type="component" value="Unassembled WGS sequence"/>
</dbReference>
<dbReference type="AlphaFoldDB" id="A0A428NEY0"/>
<keyword evidence="2" id="KW-1185">Reference proteome</keyword>
<evidence type="ECO:0000313" key="1">
    <source>
        <dbReference type="EMBL" id="RSL39299.1"/>
    </source>
</evidence>
<comment type="caution">
    <text evidence="1">The sequence shown here is derived from an EMBL/GenBank/DDBJ whole genome shotgun (WGS) entry which is preliminary data.</text>
</comment>
<gene>
    <name evidence="1" type="ORF">CEP54_016343</name>
</gene>